<feature type="transmembrane region" description="Helical" evidence="1">
    <location>
        <begin position="142"/>
        <end position="166"/>
    </location>
</feature>
<keyword evidence="1" id="KW-0472">Membrane</keyword>
<dbReference type="Pfam" id="PF00951">
    <property type="entry name" value="Arteri_Gl"/>
    <property type="match status" value="1"/>
</dbReference>
<keyword evidence="1" id="KW-0812">Transmembrane</keyword>
<evidence type="ECO:0000256" key="1">
    <source>
        <dbReference type="SAM" id="Phobius"/>
    </source>
</evidence>
<protein>
    <submittedName>
        <fullName evidence="2">ORF7</fullName>
    </submittedName>
</protein>
<dbReference type="GO" id="GO:0019031">
    <property type="term" value="C:viral envelope"/>
    <property type="evidence" value="ECO:0007669"/>
    <property type="project" value="InterPro"/>
</dbReference>
<organismHost>
    <name type="scientific">Macaca</name>
    <name type="common">macaques</name>
    <dbReference type="NCBI Taxonomy" id="9539"/>
</organismHost>
<dbReference type="InterPro" id="IPR001332">
    <property type="entry name" value="Arteri_GP5"/>
</dbReference>
<accession>L0CQC0</accession>
<proteinExistence type="predicted"/>
<keyword evidence="1" id="KW-1133">Transmembrane helix</keyword>
<feature type="transmembrane region" description="Helical" evidence="1">
    <location>
        <begin position="172"/>
        <end position="189"/>
    </location>
</feature>
<dbReference type="EMBL" id="JX473848">
    <property type="protein sequence ID" value="AGA19098.1"/>
    <property type="molecule type" value="Genomic_RNA"/>
</dbReference>
<name>L0CQC0_SHFV</name>
<evidence type="ECO:0000313" key="2">
    <source>
        <dbReference type="EMBL" id="AGA19098.1"/>
    </source>
</evidence>
<organismHost>
    <name type="scientific">Erythrocebus patas</name>
    <name type="common">Red guenon</name>
    <name type="synonym">Cercopithecus patas</name>
    <dbReference type="NCBI Taxonomy" id="9538"/>
</organismHost>
<sequence length="263" mass="29160">MKCLRSSAISLIDSAPLLSSSSLALLLLTFVGNCATGSGTESGGYNRNSTLWSNFGSYFISQSYIVNISVCGALSIQNGTHWLPSEFTVDPTKTTDSGNNTNNGNVLVVVRNYLQNYTGVNINHTTLVLETYLAYPILTHLLSYYFATTAAFLDFTFFAGLGLTAIYYESPAFVVFLPLAAIFLVLFALRLTRNVMALRYAWTRHTNFIISEDGKLFVNHDDCLIEDRGGVRLGKQTVKVKKVILSGREAHLEKQVHVEDWSW</sequence>
<reference evidence="2" key="1">
    <citation type="journal article" date="2013" name="J. Virol.">
        <title>Exceptional simian hemorrhagic Fever virus diversity in a wild african primate community.</title>
        <authorList>
            <person name="Lauck M."/>
            <person name="Sibley S.D."/>
            <person name="Hyeroba D."/>
            <person name="Tumukunde A."/>
            <person name="Weny G."/>
            <person name="Chapman C.A."/>
            <person name="Ting N."/>
            <person name="Switzer W.M."/>
            <person name="Kuhn J.H."/>
            <person name="Friedrich T.C."/>
            <person name="O'Connor D.H."/>
            <person name="Goldberg T.L."/>
        </authorList>
    </citation>
    <scope>NUCLEOTIDE SEQUENCE</scope>
    <source>
        <strain evidence="2">Krtg11</strain>
    </source>
</reference>
<organism evidence="2">
    <name type="scientific">Simian hemorrhagic fever virus</name>
    <name type="common">SHFV</name>
    <dbReference type="NCBI Taxonomy" id="38143"/>
    <lineage>
        <taxon>Viruses</taxon>
        <taxon>Riboviria</taxon>
        <taxon>Orthornavirae</taxon>
        <taxon>Pisuviricota</taxon>
        <taxon>Pisoniviricetes</taxon>
        <taxon>Nidovirales</taxon>
        <taxon>Arnidovirineae</taxon>
        <taxon>Arteriviridae</taxon>
        <taxon>Simarterivirinae</taxon>
        <taxon>Deltaarterivirus</taxon>
        <taxon>Hedartevirus</taxon>
        <taxon>Deltaarterivirus hemfev</taxon>
    </lineage>
</organism>